<feature type="non-terminal residue" evidence="1">
    <location>
        <position position="1"/>
    </location>
</feature>
<accession>A0ABT7VTU4</accession>
<organism evidence="1 2">
    <name type="scientific">Candidatus Marithioploca araucensis</name>
    <dbReference type="NCBI Taxonomy" id="70273"/>
    <lineage>
        <taxon>Bacteria</taxon>
        <taxon>Pseudomonadati</taxon>
        <taxon>Pseudomonadota</taxon>
        <taxon>Gammaproteobacteria</taxon>
        <taxon>Thiotrichales</taxon>
        <taxon>Thiotrichaceae</taxon>
        <taxon>Candidatus Marithioploca</taxon>
    </lineage>
</organism>
<protein>
    <recommendedName>
        <fullName evidence="3">PIN domain-containing protein</fullName>
    </recommendedName>
</protein>
<evidence type="ECO:0000313" key="2">
    <source>
        <dbReference type="Proteomes" id="UP001171945"/>
    </source>
</evidence>
<dbReference type="Gene3D" id="3.40.50.1010">
    <property type="entry name" value="5'-nuclease"/>
    <property type="match status" value="1"/>
</dbReference>
<sequence length="60" mass="6510">DFELATQLLQQHHTGLRGGDALHLAISKNHGAECLYTLDRGLVKAVSLLEIVAKMGIEVD</sequence>
<name>A0ABT7VTU4_9GAMM</name>
<dbReference type="SUPFAM" id="SSF88723">
    <property type="entry name" value="PIN domain-like"/>
    <property type="match status" value="1"/>
</dbReference>
<proteinExistence type="predicted"/>
<gene>
    <name evidence="1" type="ORF">QUF54_06490</name>
</gene>
<comment type="caution">
    <text evidence="1">The sequence shown here is derived from an EMBL/GenBank/DDBJ whole genome shotgun (WGS) entry which is preliminary data.</text>
</comment>
<keyword evidence="2" id="KW-1185">Reference proteome</keyword>
<dbReference type="Proteomes" id="UP001171945">
    <property type="component" value="Unassembled WGS sequence"/>
</dbReference>
<evidence type="ECO:0000313" key="1">
    <source>
        <dbReference type="EMBL" id="MDM8562984.1"/>
    </source>
</evidence>
<reference evidence="1" key="1">
    <citation type="submission" date="2023-06" db="EMBL/GenBank/DDBJ databases">
        <title>Uncultivated large filamentous bacteria from sulfidic sediments reveal new species and different genomic features in energy metabolism and defense.</title>
        <authorList>
            <person name="Fonseca A."/>
        </authorList>
    </citation>
    <scope>NUCLEOTIDE SEQUENCE</scope>
    <source>
        <strain evidence="1">HSG4</strain>
    </source>
</reference>
<dbReference type="InterPro" id="IPR029060">
    <property type="entry name" value="PIN-like_dom_sf"/>
</dbReference>
<dbReference type="EMBL" id="JAUCGM010000386">
    <property type="protein sequence ID" value="MDM8562984.1"/>
    <property type="molecule type" value="Genomic_DNA"/>
</dbReference>
<evidence type="ECO:0008006" key="3">
    <source>
        <dbReference type="Google" id="ProtNLM"/>
    </source>
</evidence>